<proteinExistence type="predicted"/>
<feature type="compositionally biased region" description="Basic and acidic residues" evidence="1">
    <location>
        <begin position="46"/>
        <end position="60"/>
    </location>
</feature>
<organism evidence="2 3">
    <name type="scientific">Platanthera guangdongensis</name>
    <dbReference type="NCBI Taxonomy" id="2320717"/>
    <lineage>
        <taxon>Eukaryota</taxon>
        <taxon>Viridiplantae</taxon>
        <taxon>Streptophyta</taxon>
        <taxon>Embryophyta</taxon>
        <taxon>Tracheophyta</taxon>
        <taxon>Spermatophyta</taxon>
        <taxon>Magnoliopsida</taxon>
        <taxon>Liliopsida</taxon>
        <taxon>Asparagales</taxon>
        <taxon>Orchidaceae</taxon>
        <taxon>Orchidoideae</taxon>
        <taxon>Orchideae</taxon>
        <taxon>Orchidinae</taxon>
        <taxon>Platanthera</taxon>
    </lineage>
</organism>
<dbReference type="EMBL" id="JBBWWR010000007">
    <property type="protein sequence ID" value="KAK8964532.1"/>
    <property type="molecule type" value="Genomic_DNA"/>
</dbReference>
<keyword evidence="3" id="KW-1185">Reference proteome</keyword>
<comment type="caution">
    <text evidence="2">The sequence shown here is derived from an EMBL/GenBank/DDBJ whole genome shotgun (WGS) entry which is preliminary data.</text>
</comment>
<dbReference type="Proteomes" id="UP001412067">
    <property type="component" value="Unassembled WGS sequence"/>
</dbReference>
<evidence type="ECO:0000313" key="3">
    <source>
        <dbReference type="Proteomes" id="UP001412067"/>
    </source>
</evidence>
<name>A0ABR2MK20_9ASPA</name>
<reference evidence="2 3" key="1">
    <citation type="journal article" date="2022" name="Nat. Plants">
        <title>Genomes of leafy and leafless Platanthera orchids illuminate the evolution of mycoheterotrophy.</title>
        <authorList>
            <person name="Li M.H."/>
            <person name="Liu K.W."/>
            <person name="Li Z."/>
            <person name="Lu H.C."/>
            <person name="Ye Q.L."/>
            <person name="Zhang D."/>
            <person name="Wang J.Y."/>
            <person name="Li Y.F."/>
            <person name="Zhong Z.M."/>
            <person name="Liu X."/>
            <person name="Yu X."/>
            <person name="Liu D.K."/>
            <person name="Tu X.D."/>
            <person name="Liu B."/>
            <person name="Hao Y."/>
            <person name="Liao X.Y."/>
            <person name="Jiang Y.T."/>
            <person name="Sun W.H."/>
            <person name="Chen J."/>
            <person name="Chen Y.Q."/>
            <person name="Ai Y."/>
            <person name="Zhai J.W."/>
            <person name="Wu S.S."/>
            <person name="Zhou Z."/>
            <person name="Hsiao Y.Y."/>
            <person name="Wu W.L."/>
            <person name="Chen Y.Y."/>
            <person name="Lin Y.F."/>
            <person name="Hsu J.L."/>
            <person name="Li C.Y."/>
            <person name="Wang Z.W."/>
            <person name="Zhao X."/>
            <person name="Zhong W.Y."/>
            <person name="Ma X.K."/>
            <person name="Ma L."/>
            <person name="Huang J."/>
            <person name="Chen G.Z."/>
            <person name="Huang M.Z."/>
            <person name="Huang L."/>
            <person name="Peng D.H."/>
            <person name="Luo Y.B."/>
            <person name="Zou S.Q."/>
            <person name="Chen S.P."/>
            <person name="Lan S."/>
            <person name="Tsai W.C."/>
            <person name="Van de Peer Y."/>
            <person name="Liu Z.J."/>
        </authorList>
    </citation>
    <scope>NUCLEOTIDE SEQUENCE [LARGE SCALE GENOMIC DNA]</scope>
    <source>
        <strain evidence="2">Lor288</strain>
    </source>
</reference>
<feature type="region of interest" description="Disordered" evidence="1">
    <location>
        <begin position="41"/>
        <end position="75"/>
    </location>
</feature>
<protein>
    <submittedName>
        <fullName evidence="2">Uncharacterized protein</fullName>
    </submittedName>
</protein>
<evidence type="ECO:0000256" key="1">
    <source>
        <dbReference type="SAM" id="MobiDB-lite"/>
    </source>
</evidence>
<sequence>MAINILRDRTPACVSTLAVRIISRQHAVTLGAESRLFGRQYKRRGRQEESRHSLPPDMREAGSNGVGDISGGAAWPGATDDRWRQPLMGEGSTGPPAPSAANLSIFVFFLSQIIDYGVHKLWEYNNVGQQPRQASNNPASLSSFFTPSLACNTLNKPPTTFQATYFSFSAPPLARNPLAKPSVTLLVFP</sequence>
<accession>A0ABR2MK20</accession>
<gene>
    <name evidence="2" type="ORF">KSP40_PGU019644</name>
</gene>
<evidence type="ECO:0000313" key="2">
    <source>
        <dbReference type="EMBL" id="KAK8964532.1"/>
    </source>
</evidence>